<dbReference type="PANTHER" id="PTHR19375">
    <property type="entry name" value="HEAT SHOCK PROTEIN 70KDA"/>
    <property type="match status" value="1"/>
</dbReference>
<accession>A0A2W5MYV7</accession>
<keyword evidence="1" id="KW-0547">Nucleotide-binding</keyword>
<keyword evidence="2" id="KW-0067">ATP-binding</keyword>
<reference evidence="3 4" key="1">
    <citation type="submission" date="2017-08" db="EMBL/GenBank/DDBJ databases">
        <title>Infants hospitalized years apart are colonized by the same room-sourced microbial strains.</title>
        <authorList>
            <person name="Brooks B."/>
            <person name="Olm M.R."/>
            <person name="Firek B.A."/>
            <person name="Baker R."/>
            <person name="Thomas B.C."/>
            <person name="Morowitz M.J."/>
            <person name="Banfield J.F."/>
        </authorList>
    </citation>
    <scope>NUCLEOTIDE SEQUENCE [LARGE SCALE GENOMIC DNA]</scope>
    <source>
        <strain evidence="3">S2_005_002_R2_34</strain>
    </source>
</reference>
<dbReference type="GO" id="GO:0005524">
    <property type="term" value="F:ATP binding"/>
    <property type="evidence" value="ECO:0007669"/>
    <property type="project" value="UniProtKB-KW"/>
</dbReference>
<sequence>MRPDILAIDFGTSNSAAAILENGAPRRLPIQSGSDTLPTAVFFPGEGGPMLIGDAAGDALIAGEPGRYMRALKSVLGGPLLRETRMIGGARRTLADVITVFLRALRERAEAATGARYRRALSGRPVHFHTADPERDARAEADLRACYLAAGFDEVAFLAEPEAAALACRALGAEGGAGLVVDIGGGTSDFTAFVVEGGAVRVLASHGIRLGGTDFDQAVSMTHAMPLLGLGGELRREMGPGLLPVPKGIYADLATWAKIPFLYTPATRREAALMARLAVEPARLERLARVLDDELGHELAFAVERGKIAANENLPAARIAMEFIEPGLAAPISPDSLALEMGGFGADLRRAAEDTLALAGLRAEDIGSVILVGGSSLMRLVTDMAVDLFPGAALRRSEAFTAVVDGLALATGEGRRAGVAAVA</sequence>
<dbReference type="InterPro" id="IPR013126">
    <property type="entry name" value="Hsp_70_fam"/>
</dbReference>
<organism evidence="3 4">
    <name type="scientific">Rhodovulum sulfidophilum</name>
    <name type="common">Rhodobacter sulfidophilus</name>
    <dbReference type="NCBI Taxonomy" id="35806"/>
    <lineage>
        <taxon>Bacteria</taxon>
        <taxon>Pseudomonadati</taxon>
        <taxon>Pseudomonadota</taxon>
        <taxon>Alphaproteobacteria</taxon>
        <taxon>Rhodobacterales</taxon>
        <taxon>Paracoccaceae</taxon>
        <taxon>Rhodovulum</taxon>
    </lineage>
</organism>
<dbReference type="Gene3D" id="3.90.640.10">
    <property type="entry name" value="Actin, Chain A, domain 4"/>
    <property type="match status" value="1"/>
</dbReference>
<name>A0A2W5MYV7_RHOSU</name>
<dbReference type="SUPFAM" id="SSF53067">
    <property type="entry name" value="Actin-like ATPase domain"/>
    <property type="match status" value="2"/>
</dbReference>
<dbReference type="Proteomes" id="UP000249185">
    <property type="component" value="Unassembled WGS sequence"/>
</dbReference>
<dbReference type="EMBL" id="QFPW01000026">
    <property type="protein sequence ID" value="PZQ46376.1"/>
    <property type="molecule type" value="Genomic_DNA"/>
</dbReference>
<proteinExistence type="predicted"/>
<dbReference type="AlphaFoldDB" id="A0A2W5MYV7"/>
<evidence type="ECO:0000256" key="1">
    <source>
        <dbReference type="ARBA" id="ARBA00022741"/>
    </source>
</evidence>
<evidence type="ECO:0000313" key="4">
    <source>
        <dbReference type="Proteomes" id="UP000249185"/>
    </source>
</evidence>
<dbReference type="InterPro" id="IPR043129">
    <property type="entry name" value="ATPase_NBD"/>
</dbReference>
<dbReference type="Gene3D" id="3.30.420.40">
    <property type="match status" value="3"/>
</dbReference>
<dbReference type="GO" id="GO:0140662">
    <property type="term" value="F:ATP-dependent protein folding chaperone"/>
    <property type="evidence" value="ECO:0007669"/>
    <property type="project" value="InterPro"/>
</dbReference>
<gene>
    <name evidence="3" type="ORF">DI556_20540</name>
</gene>
<dbReference type="Pfam" id="PF00012">
    <property type="entry name" value="HSP70"/>
    <property type="match status" value="1"/>
</dbReference>
<comment type="caution">
    <text evidence="3">The sequence shown here is derived from an EMBL/GenBank/DDBJ whole genome shotgun (WGS) entry which is preliminary data.</text>
</comment>
<evidence type="ECO:0000313" key="3">
    <source>
        <dbReference type="EMBL" id="PZQ46376.1"/>
    </source>
</evidence>
<protein>
    <submittedName>
        <fullName evidence="3">Hsp70 family protein</fullName>
    </submittedName>
</protein>
<evidence type="ECO:0000256" key="2">
    <source>
        <dbReference type="ARBA" id="ARBA00022840"/>
    </source>
</evidence>